<proteinExistence type="predicted"/>
<reference evidence="2" key="2">
    <citation type="submission" date="2020-09" db="EMBL/GenBank/DDBJ databases">
        <authorList>
            <person name="Sun Q."/>
            <person name="Kim S."/>
        </authorList>
    </citation>
    <scope>NUCLEOTIDE SEQUENCE</scope>
    <source>
        <strain evidence="2">KCTC 42651</strain>
    </source>
</reference>
<name>A0A918XSQ2_9PROT</name>
<evidence type="ECO:0000313" key="3">
    <source>
        <dbReference type="Proteomes" id="UP000630353"/>
    </source>
</evidence>
<dbReference type="AlphaFoldDB" id="A0A918XSQ2"/>
<evidence type="ECO:0000256" key="1">
    <source>
        <dbReference type="SAM" id="Phobius"/>
    </source>
</evidence>
<reference evidence="2" key="1">
    <citation type="journal article" date="2014" name="Int. J. Syst. Evol. Microbiol.">
        <title>Complete genome sequence of Corynebacterium casei LMG S-19264T (=DSM 44701T), isolated from a smear-ripened cheese.</title>
        <authorList>
            <consortium name="US DOE Joint Genome Institute (JGI-PGF)"/>
            <person name="Walter F."/>
            <person name="Albersmeier A."/>
            <person name="Kalinowski J."/>
            <person name="Ruckert C."/>
        </authorList>
    </citation>
    <scope>NUCLEOTIDE SEQUENCE</scope>
    <source>
        <strain evidence="2">KCTC 42651</strain>
    </source>
</reference>
<organism evidence="2 3">
    <name type="scientific">Thalassobaculum fulvum</name>
    <dbReference type="NCBI Taxonomy" id="1633335"/>
    <lineage>
        <taxon>Bacteria</taxon>
        <taxon>Pseudomonadati</taxon>
        <taxon>Pseudomonadota</taxon>
        <taxon>Alphaproteobacteria</taxon>
        <taxon>Rhodospirillales</taxon>
        <taxon>Thalassobaculaceae</taxon>
        <taxon>Thalassobaculum</taxon>
    </lineage>
</organism>
<gene>
    <name evidence="2" type="ORF">GCM10017083_28470</name>
</gene>
<keyword evidence="1" id="KW-0812">Transmembrane</keyword>
<keyword evidence="1" id="KW-1133">Transmembrane helix</keyword>
<sequence>MTWKKARDATLVLTVVGALGLLPPVLPFFDRPVTVFGMPLIVVYVFGAWLALIVLARWLSNRLPRHVARETTLGPADEDAVSGDRPPGGEPG</sequence>
<accession>A0A918XSQ2</accession>
<evidence type="ECO:0000313" key="2">
    <source>
        <dbReference type="EMBL" id="GHD52696.1"/>
    </source>
</evidence>
<keyword evidence="3" id="KW-1185">Reference proteome</keyword>
<dbReference type="Proteomes" id="UP000630353">
    <property type="component" value="Unassembled WGS sequence"/>
</dbReference>
<protein>
    <recommendedName>
        <fullName evidence="4">DUF3311 domain-containing protein</fullName>
    </recommendedName>
</protein>
<evidence type="ECO:0008006" key="4">
    <source>
        <dbReference type="Google" id="ProtNLM"/>
    </source>
</evidence>
<dbReference type="EMBL" id="BMZS01000006">
    <property type="protein sequence ID" value="GHD52696.1"/>
    <property type="molecule type" value="Genomic_DNA"/>
</dbReference>
<keyword evidence="1" id="KW-0472">Membrane</keyword>
<dbReference type="RefSeq" id="WP_189990715.1">
    <property type="nucleotide sequence ID" value="NZ_BMZS01000006.1"/>
</dbReference>
<comment type="caution">
    <text evidence="2">The sequence shown here is derived from an EMBL/GenBank/DDBJ whole genome shotgun (WGS) entry which is preliminary data.</text>
</comment>
<feature type="transmembrane region" description="Helical" evidence="1">
    <location>
        <begin position="37"/>
        <end position="59"/>
    </location>
</feature>